<evidence type="ECO:0000256" key="1">
    <source>
        <dbReference type="SAM" id="MobiDB-lite"/>
    </source>
</evidence>
<protein>
    <submittedName>
        <fullName evidence="2">Uncharacterized protein</fullName>
    </submittedName>
</protein>
<gene>
    <name evidence="2" type="ORF">CEUR00632_LOCUS1234</name>
</gene>
<dbReference type="EMBL" id="HBEC01002588">
    <property type="protein sequence ID" value="CAD8281199.1"/>
    <property type="molecule type" value="Transcribed_RNA"/>
</dbReference>
<dbReference type="AlphaFoldDB" id="A0A7R9YRH7"/>
<feature type="region of interest" description="Disordered" evidence="1">
    <location>
        <begin position="98"/>
        <end position="120"/>
    </location>
</feature>
<organism evidence="2">
    <name type="scientific">Chlamydomonas euryale</name>
    <dbReference type="NCBI Taxonomy" id="1486919"/>
    <lineage>
        <taxon>Eukaryota</taxon>
        <taxon>Viridiplantae</taxon>
        <taxon>Chlorophyta</taxon>
        <taxon>core chlorophytes</taxon>
        <taxon>Chlorophyceae</taxon>
        <taxon>CS clade</taxon>
        <taxon>Chlamydomonadales</taxon>
        <taxon>Chlamydomonadaceae</taxon>
        <taxon>Chlamydomonas</taxon>
    </lineage>
</organism>
<reference evidence="2" key="1">
    <citation type="submission" date="2021-01" db="EMBL/GenBank/DDBJ databases">
        <authorList>
            <person name="Corre E."/>
            <person name="Pelletier E."/>
            <person name="Niang G."/>
            <person name="Scheremetjew M."/>
            <person name="Finn R."/>
            <person name="Kale V."/>
            <person name="Holt S."/>
            <person name="Cochrane G."/>
            <person name="Meng A."/>
            <person name="Brown T."/>
            <person name="Cohen L."/>
        </authorList>
    </citation>
    <scope>NUCLEOTIDE SEQUENCE</scope>
    <source>
        <strain evidence="2">CCMP219</strain>
    </source>
</reference>
<accession>A0A7R9YRH7</accession>
<evidence type="ECO:0000313" key="2">
    <source>
        <dbReference type="EMBL" id="CAD8281199.1"/>
    </source>
</evidence>
<sequence length="120" mass="12863">MLFVEPIRCPRPSLNDGAPSRTRGGCSFPFSDATGRAVWNHASPVSPVASPALRTARDAVSVESLAACIADVQLADARRRRFSLCSDALSGSCDIHHSASSRTSMSSESNVQHSYRMTCH</sequence>
<proteinExistence type="predicted"/>
<feature type="compositionally biased region" description="Low complexity" evidence="1">
    <location>
        <begin position="98"/>
        <end position="109"/>
    </location>
</feature>
<feature type="compositionally biased region" description="Polar residues" evidence="1">
    <location>
        <begin position="110"/>
        <end position="120"/>
    </location>
</feature>
<name>A0A7R9YRH7_9CHLO</name>